<evidence type="ECO:0000256" key="3">
    <source>
        <dbReference type="ARBA" id="ARBA00022737"/>
    </source>
</evidence>
<evidence type="ECO:0000313" key="6">
    <source>
        <dbReference type="Proteomes" id="UP000504635"/>
    </source>
</evidence>
<feature type="region of interest" description="Disordered" evidence="4">
    <location>
        <begin position="109"/>
        <end position="158"/>
    </location>
</feature>
<accession>A0A6J2Y7X6</accession>
<keyword evidence="1" id="KW-0963">Cytoplasm</keyword>
<dbReference type="RefSeq" id="XP_030759219.1">
    <property type="nucleotide sequence ID" value="XM_030903359.1"/>
</dbReference>
<evidence type="ECO:0000256" key="2">
    <source>
        <dbReference type="ARBA" id="ARBA00022574"/>
    </source>
</evidence>
<dbReference type="Proteomes" id="UP000504635">
    <property type="component" value="Unplaced"/>
</dbReference>
<proteinExistence type="predicted"/>
<gene>
    <name evidence="7" type="primary">LOC115884713</name>
</gene>
<feature type="compositionally biased region" description="Polar residues" evidence="4">
    <location>
        <begin position="109"/>
        <end position="138"/>
    </location>
</feature>
<reference evidence="7" key="1">
    <citation type="submission" date="2025-08" db="UniProtKB">
        <authorList>
            <consortium name="RefSeq"/>
        </authorList>
    </citation>
    <scope>IDENTIFICATION</scope>
    <source>
        <tissue evidence="7">Gonads</tissue>
    </source>
</reference>
<keyword evidence="3" id="KW-0677">Repeat</keyword>
<dbReference type="Gene3D" id="3.10.20.870">
    <property type="entry name" value="PFU (PLAA family ubiquitin binding), C-terminal domain"/>
    <property type="match status" value="1"/>
</dbReference>
<dbReference type="PROSITE" id="PS51394">
    <property type="entry name" value="PFU"/>
    <property type="match status" value="1"/>
</dbReference>
<dbReference type="GO" id="GO:0005737">
    <property type="term" value="C:cytoplasm"/>
    <property type="evidence" value="ECO:0007669"/>
    <property type="project" value="TreeGrafter"/>
</dbReference>
<dbReference type="InterPro" id="IPR038122">
    <property type="entry name" value="PFU_sf"/>
</dbReference>
<dbReference type="GeneID" id="115884713"/>
<organism evidence="6 7">
    <name type="scientific">Sitophilus oryzae</name>
    <name type="common">Rice weevil</name>
    <name type="synonym">Curculio oryzae</name>
    <dbReference type="NCBI Taxonomy" id="7048"/>
    <lineage>
        <taxon>Eukaryota</taxon>
        <taxon>Metazoa</taxon>
        <taxon>Ecdysozoa</taxon>
        <taxon>Arthropoda</taxon>
        <taxon>Hexapoda</taxon>
        <taxon>Insecta</taxon>
        <taxon>Pterygota</taxon>
        <taxon>Neoptera</taxon>
        <taxon>Endopterygota</taxon>
        <taxon>Coleoptera</taxon>
        <taxon>Polyphaga</taxon>
        <taxon>Cucujiformia</taxon>
        <taxon>Curculionidae</taxon>
        <taxon>Dryophthorinae</taxon>
        <taxon>Sitophilus</taxon>
    </lineage>
</organism>
<dbReference type="Pfam" id="PF09070">
    <property type="entry name" value="PFU"/>
    <property type="match status" value="1"/>
</dbReference>
<dbReference type="PANTHER" id="PTHR19849:SF0">
    <property type="entry name" value="PHOSPHOLIPASE A-2-ACTIVATING PROTEIN"/>
    <property type="match status" value="1"/>
</dbReference>
<keyword evidence="6" id="KW-1185">Reference proteome</keyword>
<feature type="compositionally biased region" description="Polar residues" evidence="4">
    <location>
        <begin position="145"/>
        <end position="158"/>
    </location>
</feature>
<dbReference type="GO" id="GO:0010992">
    <property type="term" value="P:ubiquitin recycling"/>
    <property type="evidence" value="ECO:0007669"/>
    <property type="project" value="TreeGrafter"/>
</dbReference>
<dbReference type="GO" id="GO:0043161">
    <property type="term" value="P:proteasome-mediated ubiquitin-dependent protein catabolic process"/>
    <property type="evidence" value="ECO:0007669"/>
    <property type="project" value="TreeGrafter"/>
</dbReference>
<name>A0A6J2Y7X6_SITOR</name>
<evidence type="ECO:0000313" key="7">
    <source>
        <dbReference type="RefSeq" id="XP_030759219.1"/>
    </source>
</evidence>
<dbReference type="PANTHER" id="PTHR19849">
    <property type="entry name" value="PHOSPHOLIPASE A-2-ACTIVATING PROTEIN"/>
    <property type="match status" value="1"/>
</dbReference>
<keyword evidence="2" id="KW-0853">WD repeat</keyword>
<evidence type="ECO:0000256" key="1">
    <source>
        <dbReference type="ARBA" id="ARBA00022490"/>
    </source>
</evidence>
<dbReference type="InterPro" id="IPR015155">
    <property type="entry name" value="PFU"/>
</dbReference>
<dbReference type="KEGG" id="soy:115884713"/>
<feature type="domain" description="PFU" evidence="5">
    <location>
        <begin position="16"/>
        <end position="113"/>
    </location>
</feature>
<dbReference type="GO" id="GO:0043130">
    <property type="term" value="F:ubiquitin binding"/>
    <property type="evidence" value="ECO:0007669"/>
    <property type="project" value="TreeGrafter"/>
</dbReference>
<dbReference type="AlphaFoldDB" id="A0A6J2Y7X6"/>
<dbReference type="GO" id="GO:0005634">
    <property type="term" value="C:nucleus"/>
    <property type="evidence" value="ECO:0007669"/>
    <property type="project" value="TreeGrafter"/>
</dbReference>
<dbReference type="OrthoDB" id="10265988at2759"/>
<evidence type="ECO:0000256" key="4">
    <source>
        <dbReference type="SAM" id="MobiDB-lite"/>
    </source>
</evidence>
<evidence type="ECO:0000259" key="5">
    <source>
        <dbReference type="PROSITE" id="PS51394"/>
    </source>
</evidence>
<protein>
    <submittedName>
        <fullName evidence="7">Phospholipase A-2-activating protein-like</fullName>
    </submittedName>
</protein>
<sequence length="158" mass="17439">MKMIREGGKVVAYTWVSEGDSSHWDKVGDVMGGTDKDASGKTVFEGKPYDFVFNVDVEDGKPPLKLPYNRGDDVYQAAHAFLVKNLLPGDYLEQVVDFILKNSKEQFVPPTNNQYQDPFTGGSRYTPSYQSNSNQTGVNVDPFTGGSSYSTAASKKDF</sequence>
<dbReference type="InParanoid" id="A0A6J2Y7X6"/>